<dbReference type="Proteomes" id="UP000663828">
    <property type="component" value="Unassembled WGS sequence"/>
</dbReference>
<evidence type="ECO:0000313" key="4">
    <source>
        <dbReference type="Proteomes" id="UP000663828"/>
    </source>
</evidence>
<evidence type="ECO:0000256" key="2">
    <source>
        <dbReference type="SAM" id="Phobius"/>
    </source>
</evidence>
<dbReference type="EMBL" id="CAJNOR010000496">
    <property type="protein sequence ID" value="CAF0931236.1"/>
    <property type="molecule type" value="Genomic_DNA"/>
</dbReference>
<comment type="caution">
    <text evidence="3">The sequence shown here is derived from an EMBL/GenBank/DDBJ whole genome shotgun (WGS) entry which is preliminary data.</text>
</comment>
<accession>A0A814BV40</accession>
<feature type="region of interest" description="Disordered" evidence="1">
    <location>
        <begin position="132"/>
        <end position="163"/>
    </location>
</feature>
<keyword evidence="2" id="KW-0812">Transmembrane</keyword>
<organism evidence="3 4">
    <name type="scientific">Adineta ricciae</name>
    <name type="common">Rotifer</name>
    <dbReference type="NCBI Taxonomy" id="249248"/>
    <lineage>
        <taxon>Eukaryota</taxon>
        <taxon>Metazoa</taxon>
        <taxon>Spiralia</taxon>
        <taxon>Gnathifera</taxon>
        <taxon>Rotifera</taxon>
        <taxon>Eurotatoria</taxon>
        <taxon>Bdelloidea</taxon>
        <taxon>Adinetida</taxon>
        <taxon>Adinetidae</taxon>
        <taxon>Adineta</taxon>
    </lineage>
</organism>
<sequence length="274" mass="31476">MHVTPSTKINSTIAGTNTYDTNGAILYIITILVWYSVGIILMLVMQMTSHSHEIEDSAKRRARFLIRNVNDHYNTKEILEELANKQNRDRLWNLYMDMNSRNRLMRAENIRIRHIQKQLAIIKRNHHLTHDVSFPSTGEKTHYRASRSVVSEPLTPTRRRSSFDQQILDHWKQADDQPKSSEQQITRSSGTTIIRKYFRRSPKKSIAPKSRYAGHAKSNGDPQFNDALLASNPTPKLLRPGIEASLSLITSTAVNQQPPYLSYFSLPSAPEIIR</sequence>
<feature type="region of interest" description="Disordered" evidence="1">
    <location>
        <begin position="198"/>
        <end position="232"/>
    </location>
</feature>
<keyword evidence="2" id="KW-1133">Transmembrane helix</keyword>
<protein>
    <submittedName>
        <fullName evidence="3">Uncharacterized protein</fullName>
    </submittedName>
</protein>
<evidence type="ECO:0000256" key="1">
    <source>
        <dbReference type="SAM" id="MobiDB-lite"/>
    </source>
</evidence>
<feature type="transmembrane region" description="Helical" evidence="2">
    <location>
        <begin position="24"/>
        <end position="44"/>
    </location>
</feature>
<reference evidence="3" key="1">
    <citation type="submission" date="2021-02" db="EMBL/GenBank/DDBJ databases">
        <authorList>
            <person name="Nowell W R."/>
        </authorList>
    </citation>
    <scope>NUCLEOTIDE SEQUENCE</scope>
</reference>
<keyword evidence="4" id="KW-1185">Reference proteome</keyword>
<keyword evidence="2" id="KW-0472">Membrane</keyword>
<gene>
    <name evidence="3" type="ORF">XAT740_LOCUS9592</name>
</gene>
<name>A0A814BV40_ADIRI</name>
<evidence type="ECO:0000313" key="3">
    <source>
        <dbReference type="EMBL" id="CAF0931236.1"/>
    </source>
</evidence>
<proteinExistence type="predicted"/>
<dbReference type="AlphaFoldDB" id="A0A814BV40"/>